<evidence type="ECO:0000313" key="8">
    <source>
        <dbReference type="Proteomes" id="UP000004344"/>
    </source>
</evidence>
<comment type="similarity">
    <text evidence="2">Belongs to the aerobic coproporphyrinogen-III oxidase family.</text>
</comment>
<dbReference type="Gene3D" id="3.40.1500.10">
    <property type="entry name" value="Coproporphyrinogen III oxidase, aerobic"/>
    <property type="match status" value="1"/>
</dbReference>
<evidence type="ECO:0000313" key="7">
    <source>
        <dbReference type="EMBL" id="EHC13896.1"/>
    </source>
</evidence>
<sequence length="69" mass="8258">MSCNSEQQTQLLTPPSNILSNPAVRHFLVERRQRLKYGDRQHQFQLYRRGRYVEFNLVYDRGTVFGLQT</sequence>
<accession>G6FTG3</accession>
<dbReference type="PANTHER" id="PTHR10755">
    <property type="entry name" value="COPROPORPHYRINOGEN III OXIDASE, MITOCHONDRIAL"/>
    <property type="match status" value="1"/>
</dbReference>
<dbReference type="InterPro" id="IPR036406">
    <property type="entry name" value="Coprogen_oxidase_aer_sf"/>
</dbReference>
<comment type="subunit">
    <text evidence="3">Homodimer.</text>
</comment>
<dbReference type="Proteomes" id="UP000004344">
    <property type="component" value="Unassembled WGS sequence"/>
</dbReference>
<dbReference type="InterPro" id="IPR001260">
    <property type="entry name" value="Coprogen_oxidase_aer"/>
</dbReference>
<dbReference type="GO" id="GO:0006782">
    <property type="term" value="P:protoporphyrinogen IX biosynthetic process"/>
    <property type="evidence" value="ECO:0007669"/>
    <property type="project" value="TreeGrafter"/>
</dbReference>
<evidence type="ECO:0000256" key="4">
    <source>
        <dbReference type="ARBA" id="ARBA00012869"/>
    </source>
</evidence>
<dbReference type="AlphaFoldDB" id="G6FTG3"/>
<name>G6FTG3_9CYAN</name>
<evidence type="ECO:0000256" key="3">
    <source>
        <dbReference type="ARBA" id="ARBA00011738"/>
    </source>
</evidence>
<organism evidence="7 8">
    <name type="scientific">Fischerella thermalis JSC-11</name>
    <dbReference type="NCBI Taxonomy" id="741277"/>
    <lineage>
        <taxon>Bacteria</taxon>
        <taxon>Bacillati</taxon>
        <taxon>Cyanobacteriota</taxon>
        <taxon>Cyanophyceae</taxon>
        <taxon>Nostocales</taxon>
        <taxon>Hapalosiphonaceae</taxon>
        <taxon>Fischerella</taxon>
    </lineage>
</organism>
<evidence type="ECO:0000256" key="5">
    <source>
        <dbReference type="ARBA" id="ARBA00023002"/>
    </source>
</evidence>
<comment type="caution">
    <text evidence="7">The sequence shown here is derived from an EMBL/GenBank/DDBJ whole genome shotgun (WGS) entry which is preliminary data.</text>
</comment>
<dbReference type="GO" id="GO:0004109">
    <property type="term" value="F:coproporphyrinogen oxidase activity"/>
    <property type="evidence" value="ECO:0007669"/>
    <property type="project" value="UniProtKB-EC"/>
</dbReference>
<dbReference type="EC" id="1.3.3.3" evidence="4"/>
<gene>
    <name evidence="7" type="ORF">FJSC11DRAFT_2160</name>
</gene>
<keyword evidence="5" id="KW-0560">Oxidoreductase</keyword>
<comment type="pathway">
    <text evidence="1">Porphyrin-containing compound metabolism; protoporphyrin-IX biosynthesis; protoporphyrinogen-IX from coproporphyrinogen-III (O2 route): step 1/1.</text>
</comment>
<dbReference type="Pfam" id="PF01218">
    <property type="entry name" value="Coprogen_oxidas"/>
    <property type="match status" value="1"/>
</dbReference>
<keyword evidence="6" id="KW-0627">Porphyrin biosynthesis</keyword>
<protein>
    <recommendedName>
        <fullName evidence="4">coproporphyrinogen oxidase</fullName>
        <ecNumber evidence="4">1.3.3.3</ecNumber>
    </recommendedName>
</protein>
<evidence type="ECO:0000256" key="1">
    <source>
        <dbReference type="ARBA" id="ARBA00005168"/>
    </source>
</evidence>
<dbReference type="GO" id="GO:0005737">
    <property type="term" value="C:cytoplasm"/>
    <property type="evidence" value="ECO:0007669"/>
    <property type="project" value="TreeGrafter"/>
</dbReference>
<reference evidence="7 8" key="1">
    <citation type="submission" date="2011-09" db="EMBL/GenBank/DDBJ databases">
        <title>The draft genome of Fischerella sp. JSC-11.</title>
        <authorList>
            <consortium name="US DOE Joint Genome Institute (JGI-PGF)"/>
            <person name="Lucas S."/>
            <person name="Han J."/>
            <person name="Lapidus A."/>
            <person name="Cheng J.-F."/>
            <person name="Goodwin L."/>
            <person name="Pitluck S."/>
            <person name="Peters L."/>
            <person name="Land M.L."/>
            <person name="Hauser L."/>
            <person name="Sarkisova S."/>
            <person name="Bryant D.A."/>
            <person name="Brown I."/>
            <person name="Woyke T.J."/>
        </authorList>
    </citation>
    <scope>NUCLEOTIDE SEQUENCE [LARGE SCALE GENOMIC DNA]</scope>
    <source>
        <strain evidence="7 8">JSC-11</strain>
    </source>
</reference>
<dbReference type="SUPFAM" id="SSF102886">
    <property type="entry name" value="Coproporphyrinogen III oxidase"/>
    <property type="match status" value="1"/>
</dbReference>
<dbReference type="PANTHER" id="PTHR10755:SF0">
    <property type="entry name" value="OXYGEN-DEPENDENT COPROPORPHYRINOGEN-III OXIDASE, MITOCHONDRIAL"/>
    <property type="match status" value="1"/>
</dbReference>
<evidence type="ECO:0000256" key="6">
    <source>
        <dbReference type="ARBA" id="ARBA00023244"/>
    </source>
</evidence>
<proteinExistence type="inferred from homology"/>
<evidence type="ECO:0000256" key="2">
    <source>
        <dbReference type="ARBA" id="ARBA00010644"/>
    </source>
</evidence>
<dbReference type="EMBL" id="AGIZ01000006">
    <property type="protein sequence ID" value="EHC13896.1"/>
    <property type="molecule type" value="Genomic_DNA"/>
</dbReference>
<keyword evidence="8" id="KW-1185">Reference proteome</keyword>